<protein>
    <submittedName>
        <fullName evidence="2">FERM domain-containing protein</fullName>
    </submittedName>
</protein>
<proteinExistence type="predicted"/>
<evidence type="ECO:0000313" key="1">
    <source>
        <dbReference type="Proteomes" id="UP000095287"/>
    </source>
</evidence>
<organism evidence="1 2">
    <name type="scientific">Steinernema glaseri</name>
    <dbReference type="NCBI Taxonomy" id="37863"/>
    <lineage>
        <taxon>Eukaryota</taxon>
        <taxon>Metazoa</taxon>
        <taxon>Ecdysozoa</taxon>
        <taxon>Nematoda</taxon>
        <taxon>Chromadorea</taxon>
        <taxon>Rhabditida</taxon>
        <taxon>Tylenchina</taxon>
        <taxon>Panagrolaimomorpha</taxon>
        <taxon>Strongyloidoidea</taxon>
        <taxon>Steinernematidae</taxon>
        <taxon>Steinernema</taxon>
    </lineage>
</organism>
<accession>A0A1I7ZJH1</accession>
<dbReference type="AlphaFoldDB" id="A0A1I7ZJH1"/>
<evidence type="ECO:0000313" key="2">
    <source>
        <dbReference type="WBParaSite" id="L893_g27.t1"/>
    </source>
</evidence>
<dbReference type="WBParaSite" id="L893_g27.t1">
    <property type="protein sequence ID" value="L893_g27.t1"/>
    <property type="gene ID" value="L893_g27"/>
</dbReference>
<dbReference type="Proteomes" id="UP000095287">
    <property type="component" value="Unplaced"/>
</dbReference>
<sequence length="88" mass="10220">MLAKTGQVDGLTLETKTRGRMDFSPDETLRHLVQVQGEHMEEIQGFGLYFSDDASIYNFFRDQKHTNPLKFSNKHCDRILASNFFPHD</sequence>
<reference evidence="2" key="1">
    <citation type="submission" date="2016-11" db="UniProtKB">
        <authorList>
            <consortium name="WormBaseParasite"/>
        </authorList>
    </citation>
    <scope>IDENTIFICATION</scope>
</reference>
<name>A0A1I7ZJH1_9BILA</name>
<keyword evidence="1" id="KW-1185">Reference proteome</keyword>